<comment type="caution">
    <text evidence="2">The sequence shown here is derived from an EMBL/GenBank/DDBJ whole genome shotgun (WGS) entry which is preliminary data.</text>
</comment>
<feature type="domain" description="PBP" evidence="1">
    <location>
        <begin position="85"/>
        <end position="309"/>
    </location>
</feature>
<dbReference type="InterPro" id="IPR052738">
    <property type="entry name" value="ABC-Tungstate_binding"/>
</dbReference>
<dbReference type="Pfam" id="PF12849">
    <property type="entry name" value="PBP_like_2"/>
    <property type="match status" value="1"/>
</dbReference>
<gene>
    <name evidence="2" type="ORF">HGRIS_013753</name>
</gene>
<protein>
    <recommendedName>
        <fullName evidence="1">PBP domain-containing protein</fullName>
    </recommendedName>
</protein>
<dbReference type="PANTHER" id="PTHR37945">
    <property type="entry name" value="EXTRACELLULAR TUNGSTATE BINDING PROTEIN"/>
    <property type="match status" value="1"/>
</dbReference>
<dbReference type="EMBL" id="JASNQZ010000015">
    <property type="protein sequence ID" value="KAL0947665.1"/>
    <property type="molecule type" value="Genomic_DNA"/>
</dbReference>
<keyword evidence="3" id="KW-1185">Reference proteome</keyword>
<name>A0ABR3IWI8_9AGAR</name>
<dbReference type="InterPro" id="IPR024370">
    <property type="entry name" value="PBP_domain"/>
</dbReference>
<evidence type="ECO:0000313" key="3">
    <source>
        <dbReference type="Proteomes" id="UP001556367"/>
    </source>
</evidence>
<proteinExistence type="predicted"/>
<evidence type="ECO:0000259" key="1">
    <source>
        <dbReference type="Pfam" id="PF12849"/>
    </source>
</evidence>
<dbReference type="Proteomes" id="UP001556367">
    <property type="component" value="Unassembled WGS sequence"/>
</dbReference>
<dbReference type="SUPFAM" id="SSF53850">
    <property type="entry name" value="Periplasmic binding protein-like II"/>
    <property type="match status" value="1"/>
</dbReference>
<dbReference type="Gene3D" id="3.40.190.10">
    <property type="entry name" value="Periplasmic binding protein-like II"/>
    <property type="match status" value="2"/>
</dbReference>
<accession>A0ABR3IWI8</accession>
<organism evidence="2 3">
    <name type="scientific">Hohenbuehelia grisea</name>
    <dbReference type="NCBI Taxonomy" id="104357"/>
    <lineage>
        <taxon>Eukaryota</taxon>
        <taxon>Fungi</taxon>
        <taxon>Dikarya</taxon>
        <taxon>Basidiomycota</taxon>
        <taxon>Agaricomycotina</taxon>
        <taxon>Agaricomycetes</taxon>
        <taxon>Agaricomycetidae</taxon>
        <taxon>Agaricales</taxon>
        <taxon>Pleurotineae</taxon>
        <taxon>Pleurotaceae</taxon>
        <taxon>Hohenbuehelia</taxon>
    </lineage>
</organism>
<reference evidence="3" key="1">
    <citation type="submission" date="2024-06" db="EMBL/GenBank/DDBJ databases">
        <title>Multi-omics analyses provide insights into the biosynthesis of the anticancer antibiotic pleurotin in Hohenbuehelia grisea.</title>
        <authorList>
            <person name="Weaver J.A."/>
            <person name="Alberti F."/>
        </authorList>
    </citation>
    <scope>NUCLEOTIDE SEQUENCE [LARGE SCALE GENOMIC DNA]</scope>
    <source>
        <strain evidence="3">T-177</strain>
    </source>
</reference>
<evidence type="ECO:0000313" key="2">
    <source>
        <dbReference type="EMBL" id="KAL0947665.1"/>
    </source>
</evidence>
<dbReference type="PANTHER" id="PTHR37945:SF1">
    <property type="entry name" value="EXTRACELLULAR TUNGSTATE BINDING PROTEIN"/>
    <property type="match status" value="1"/>
</dbReference>
<sequence length="332" mass="36090">MANTSAFVASELPPSQPVVISTKPIDSTSTRSSPLRAQETYDGGYKGDHPVRLRLGNGGAGQAGLIGAFANAFIQWRVEICHDQAFKVEWYLGDTTQSLSYLSLGYIDVAFTYNQAAELSEVKSGVASRRDLIFTDHFYLVGPPANPADLNENDSVSDMFNKIVGTGNRDAIVPPPADRPPTRFLSRFDKSATNIKESEMFIKIGQVPWALAYSSWYHQYPRFPLQALAAASQLAEYTLTDRGTWLSSPSSVTAETSLRIYAKGSSEPTPEGSGESDAKSLLNPCNALLSSMPGDPLATTFMDWLLAPEGGQKVVRNFKKFDQVLYTPAVGA</sequence>